<comment type="caution">
    <text evidence="1">The sequence shown here is derived from an EMBL/GenBank/DDBJ whole genome shotgun (WGS) entry which is preliminary data.</text>
</comment>
<evidence type="ECO:0008006" key="3">
    <source>
        <dbReference type="Google" id="ProtNLM"/>
    </source>
</evidence>
<accession>A0A4R5EN84</accession>
<dbReference type="RefSeq" id="WP_132830599.1">
    <property type="nucleotide sequence ID" value="NZ_SMFP01000011.1"/>
</dbReference>
<sequence length="88" mass="9678">MQITDVEISAPEYCPEQARHRASVCLTLADRIVTLFCSIELTAETGAEARWAAFLGDALRQMKRMPEFRAGRATLEVADGLTPHPGFA</sequence>
<evidence type="ECO:0000313" key="1">
    <source>
        <dbReference type="EMBL" id="TDE36058.1"/>
    </source>
</evidence>
<dbReference type="AlphaFoldDB" id="A0A4R5EN84"/>
<dbReference type="EMBL" id="SMFP01000011">
    <property type="protein sequence ID" value="TDE36058.1"/>
    <property type="molecule type" value="Genomic_DNA"/>
</dbReference>
<keyword evidence="2" id="KW-1185">Reference proteome</keyword>
<evidence type="ECO:0000313" key="2">
    <source>
        <dbReference type="Proteomes" id="UP000294662"/>
    </source>
</evidence>
<dbReference type="OrthoDB" id="7745050at2"/>
<dbReference type="Proteomes" id="UP000294662">
    <property type="component" value="Unassembled WGS sequence"/>
</dbReference>
<proteinExistence type="predicted"/>
<organism evidence="1 2">
    <name type="scientific">Antarcticimicrobium sediminis</name>
    <dbReference type="NCBI Taxonomy" id="2546227"/>
    <lineage>
        <taxon>Bacteria</taxon>
        <taxon>Pseudomonadati</taxon>
        <taxon>Pseudomonadota</taxon>
        <taxon>Alphaproteobacteria</taxon>
        <taxon>Rhodobacterales</taxon>
        <taxon>Paracoccaceae</taxon>
        <taxon>Antarcticimicrobium</taxon>
    </lineage>
</organism>
<protein>
    <recommendedName>
        <fullName evidence="3">DUF1488 domain-containing protein</fullName>
    </recommendedName>
</protein>
<gene>
    <name evidence="1" type="ORF">E1B25_16390</name>
</gene>
<reference evidence="1 2" key="1">
    <citation type="submission" date="2019-03" db="EMBL/GenBank/DDBJ databases">
        <authorList>
            <person name="Zhang S."/>
        </authorList>
    </citation>
    <scope>NUCLEOTIDE SEQUENCE [LARGE SCALE GENOMIC DNA]</scope>
    <source>
        <strain evidence="1 2">S4J41</strain>
    </source>
</reference>
<name>A0A4R5EN84_9RHOB</name>